<feature type="region of interest" description="Disordered" evidence="1">
    <location>
        <begin position="1"/>
        <end position="42"/>
    </location>
</feature>
<protein>
    <recommendedName>
        <fullName evidence="5">Glutaredoxin domain-containing protein</fullName>
    </recommendedName>
</protein>
<organism evidence="3 4">
    <name type="scientific">Thalassiosira oceanica</name>
    <name type="common">Marine diatom</name>
    <dbReference type="NCBI Taxonomy" id="159749"/>
    <lineage>
        <taxon>Eukaryota</taxon>
        <taxon>Sar</taxon>
        <taxon>Stramenopiles</taxon>
        <taxon>Ochrophyta</taxon>
        <taxon>Bacillariophyta</taxon>
        <taxon>Coscinodiscophyceae</taxon>
        <taxon>Thalassiosirophycidae</taxon>
        <taxon>Thalassiosirales</taxon>
        <taxon>Thalassiosiraceae</taxon>
        <taxon>Thalassiosira</taxon>
    </lineage>
</organism>
<evidence type="ECO:0000256" key="2">
    <source>
        <dbReference type="SAM" id="Phobius"/>
    </source>
</evidence>
<dbReference type="Proteomes" id="UP000266841">
    <property type="component" value="Unassembled WGS sequence"/>
</dbReference>
<keyword evidence="2" id="KW-0812">Transmembrane</keyword>
<accession>K0S5R2</accession>
<dbReference type="AlphaFoldDB" id="K0S5R2"/>
<evidence type="ECO:0000313" key="4">
    <source>
        <dbReference type="Proteomes" id="UP000266841"/>
    </source>
</evidence>
<evidence type="ECO:0008006" key="5">
    <source>
        <dbReference type="Google" id="ProtNLM"/>
    </source>
</evidence>
<evidence type="ECO:0000256" key="1">
    <source>
        <dbReference type="SAM" id="MobiDB-lite"/>
    </source>
</evidence>
<dbReference type="Gene3D" id="3.40.30.10">
    <property type="entry name" value="Glutaredoxin"/>
    <property type="match status" value="1"/>
</dbReference>
<dbReference type="EMBL" id="AGNL01032070">
    <property type="protein sequence ID" value="EJK56226.1"/>
    <property type="molecule type" value="Genomic_DNA"/>
</dbReference>
<feature type="region of interest" description="Disordered" evidence="1">
    <location>
        <begin position="202"/>
        <end position="235"/>
    </location>
</feature>
<keyword evidence="2" id="KW-1133">Transmembrane helix</keyword>
<dbReference type="OrthoDB" id="49680at2759"/>
<feature type="compositionally biased region" description="Basic residues" evidence="1">
    <location>
        <begin position="1"/>
        <end position="18"/>
    </location>
</feature>
<reference evidence="3 4" key="1">
    <citation type="journal article" date="2012" name="Genome Biol.">
        <title>Genome and low-iron response of an oceanic diatom adapted to chronic iron limitation.</title>
        <authorList>
            <person name="Lommer M."/>
            <person name="Specht M."/>
            <person name="Roy A.S."/>
            <person name="Kraemer L."/>
            <person name="Andreson R."/>
            <person name="Gutowska M.A."/>
            <person name="Wolf J."/>
            <person name="Bergner S.V."/>
            <person name="Schilhabel M.B."/>
            <person name="Klostermeier U.C."/>
            <person name="Beiko R.G."/>
            <person name="Rosenstiel P."/>
            <person name="Hippler M."/>
            <person name="Laroche J."/>
        </authorList>
    </citation>
    <scope>NUCLEOTIDE SEQUENCE [LARGE SCALE GENOMIC DNA]</scope>
    <source>
        <strain evidence="3 4">CCMP1005</strain>
    </source>
</reference>
<evidence type="ECO:0000313" key="3">
    <source>
        <dbReference type="EMBL" id="EJK56226.1"/>
    </source>
</evidence>
<keyword evidence="4" id="KW-1185">Reference proteome</keyword>
<sequence>MSAPAGRRRKQRRRRRSGGARSSPSYGLLLHRRGDRGASRPGQVVAPFTFKELSRLEFYVYGAMLCISLFALYHFISDNRGSKQRRRRNRNTADLRYPGVHPWSRRQTNGIRSRLRGGERKRQIERQMEERTDDHEHLPGGRGVSGELRRRHRHRGAENRKSTPAALSRHSTDGEASDVTQESVEGWRVGSPAGLALLDGCEDSEEEGGTVNSCGTSPRKSDGSPPHACMVSPSPPNSPEAASCIVLLSKGVCDYRQRANQNATIDTLNDFGVPHTLVDGMDQTQVAAREALFCISGIRGSYPQLFLKSSVSGDSVYLGGHEWLTSEANLQDLKRRCCAGGENEEDEDLYRWQSRTATPGSSSLARPRFAILVSTGVFDLEQRANQAAALRLLRGVDIDYEIVDGMDPAQKDRRDAFFAISGLRGCYPQVFFDQTHYLGGFEYLRGLQRELAQRQQGE</sequence>
<gene>
    <name evidence="3" type="ORF">THAOC_23929</name>
</gene>
<dbReference type="eggNOG" id="ENOG502RUJV">
    <property type="taxonomic scope" value="Eukaryota"/>
</dbReference>
<keyword evidence="2" id="KW-0472">Membrane</keyword>
<feature type="region of interest" description="Disordered" evidence="1">
    <location>
        <begin position="80"/>
        <end position="188"/>
    </location>
</feature>
<proteinExistence type="predicted"/>
<feature type="transmembrane region" description="Helical" evidence="2">
    <location>
        <begin position="58"/>
        <end position="76"/>
    </location>
</feature>
<feature type="compositionally biased region" description="Basic and acidic residues" evidence="1">
    <location>
        <begin position="116"/>
        <end position="139"/>
    </location>
</feature>
<comment type="caution">
    <text evidence="3">The sequence shown here is derived from an EMBL/GenBank/DDBJ whole genome shotgun (WGS) entry which is preliminary data.</text>
</comment>
<name>K0S5R2_THAOC</name>